<evidence type="ECO:0000313" key="3">
    <source>
        <dbReference type="Proteomes" id="UP001188597"/>
    </source>
</evidence>
<organism evidence="2 3">
    <name type="scientific">Escallonia herrerae</name>
    <dbReference type="NCBI Taxonomy" id="1293975"/>
    <lineage>
        <taxon>Eukaryota</taxon>
        <taxon>Viridiplantae</taxon>
        <taxon>Streptophyta</taxon>
        <taxon>Embryophyta</taxon>
        <taxon>Tracheophyta</taxon>
        <taxon>Spermatophyta</taxon>
        <taxon>Magnoliopsida</taxon>
        <taxon>eudicotyledons</taxon>
        <taxon>Gunneridae</taxon>
        <taxon>Pentapetalae</taxon>
        <taxon>asterids</taxon>
        <taxon>campanulids</taxon>
        <taxon>Escalloniales</taxon>
        <taxon>Escalloniaceae</taxon>
        <taxon>Escallonia</taxon>
    </lineage>
</organism>
<protein>
    <recommendedName>
        <fullName evidence="1">Reverse transcriptase Ty1/copia-type domain-containing protein</fullName>
    </recommendedName>
</protein>
<evidence type="ECO:0000259" key="1">
    <source>
        <dbReference type="Pfam" id="PF07727"/>
    </source>
</evidence>
<dbReference type="EMBL" id="JAVXUP010001326">
    <property type="protein sequence ID" value="KAK3013077.1"/>
    <property type="molecule type" value="Genomic_DNA"/>
</dbReference>
<gene>
    <name evidence="2" type="ORF">RJ639_009916</name>
</gene>
<dbReference type="Pfam" id="PF07727">
    <property type="entry name" value="RVT_2"/>
    <property type="match status" value="1"/>
</dbReference>
<proteinExistence type="predicted"/>
<dbReference type="InterPro" id="IPR013103">
    <property type="entry name" value="RVT_2"/>
</dbReference>
<name>A0AA88VQA3_9ASTE</name>
<dbReference type="AlphaFoldDB" id="A0AA88VQA3"/>
<sequence>MHLAGAGKDDKGDLSITQNTDLLSLLYESGSFRPVYFILAGSLDFDLVQPVFAPNHLSIEIQALQNLYLGGFGLKLVEAFCRPVVLILFLLLLLDVHTSLHLHQLQDIHHLMSFSRNAGTAMSLVIRLLLALYALVDYVDPEMGQTIMISRKVGRLFELINLSIPYRPTIPPQSAASVASQNSLELWHSRFGHQDLNHHFEMKDLGTLSYFLGLEVSTASNGYYLSQAKYAFDLLSRASLTDSKIASTPLEPNVSEIVQRLQLLKKKLILDLITLRNTTHAMLDRALEYKEVFLRYKERDSSYKWLPEEDE</sequence>
<keyword evidence="3" id="KW-1185">Reference proteome</keyword>
<dbReference type="Proteomes" id="UP001188597">
    <property type="component" value="Unassembled WGS sequence"/>
</dbReference>
<accession>A0AA88VQA3</accession>
<reference evidence="2" key="1">
    <citation type="submission" date="2022-12" db="EMBL/GenBank/DDBJ databases">
        <title>Draft genome assemblies for two species of Escallonia (Escalloniales).</title>
        <authorList>
            <person name="Chanderbali A."/>
            <person name="Dervinis C."/>
            <person name="Anghel I."/>
            <person name="Soltis D."/>
            <person name="Soltis P."/>
            <person name="Zapata F."/>
        </authorList>
    </citation>
    <scope>NUCLEOTIDE SEQUENCE</scope>
    <source>
        <strain evidence="2">UCBG64.0493</strain>
        <tissue evidence="2">Leaf</tissue>
    </source>
</reference>
<feature type="domain" description="Reverse transcriptase Ty1/copia-type" evidence="1">
    <location>
        <begin position="194"/>
        <end position="251"/>
    </location>
</feature>
<evidence type="ECO:0000313" key="2">
    <source>
        <dbReference type="EMBL" id="KAK3013077.1"/>
    </source>
</evidence>
<comment type="caution">
    <text evidence="2">The sequence shown here is derived from an EMBL/GenBank/DDBJ whole genome shotgun (WGS) entry which is preliminary data.</text>
</comment>